<dbReference type="NCBIfam" id="TIGR02311">
    <property type="entry name" value="HpaI"/>
    <property type="match status" value="1"/>
</dbReference>
<keyword evidence="3" id="KW-0456">Lyase</keyword>
<dbReference type="SUPFAM" id="SSF51621">
    <property type="entry name" value="Phosphoenolpyruvate/pyruvate domain"/>
    <property type="match status" value="1"/>
</dbReference>
<dbReference type="Gene3D" id="3.20.20.60">
    <property type="entry name" value="Phosphoenolpyruvate-binding domains"/>
    <property type="match status" value="1"/>
</dbReference>
<dbReference type="EMBL" id="AE009952">
    <property type="protein sequence ID" value="AAM86097.1"/>
    <property type="molecule type" value="Genomic_DNA"/>
</dbReference>
<dbReference type="GO" id="GO:0016832">
    <property type="term" value="F:aldehyde-lyase activity"/>
    <property type="evidence" value="ECO:0007669"/>
    <property type="project" value="UniProtKB-ARBA"/>
</dbReference>
<dbReference type="Proteomes" id="UP000002490">
    <property type="component" value="Chromosome"/>
</dbReference>
<evidence type="ECO:0000313" key="5">
    <source>
        <dbReference type="EMBL" id="AAM86097.1"/>
    </source>
</evidence>
<gene>
    <name evidence="5" type="ordered locus">y2541</name>
</gene>
<dbReference type="GO" id="GO:0010124">
    <property type="term" value="P:phenylacetate catabolic process"/>
    <property type="evidence" value="ECO:0007669"/>
    <property type="project" value="InterPro"/>
</dbReference>
<proteinExistence type="inferred from homology"/>
<evidence type="ECO:0000256" key="2">
    <source>
        <dbReference type="ARBA" id="ARBA00022723"/>
    </source>
</evidence>
<dbReference type="KEGG" id="ypk:y2541"/>
<dbReference type="GO" id="GO:0046872">
    <property type="term" value="F:metal ion binding"/>
    <property type="evidence" value="ECO:0007669"/>
    <property type="project" value="UniProtKB-KW"/>
</dbReference>
<dbReference type="Pfam" id="PF03328">
    <property type="entry name" value="HpcH_HpaI"/>
    <property type="match status" value="1"/>
</dbReference>
<comment type="similarity">
    <text evidence="1">Belongs to the HpcH/HpaI aldolase family.</text>
</comment>
<dbReference type="InterPro" id="IPR050251">
    <property type="entry name" value="HpcH-HpaI_aldolase"/>
</dbReference>
<reference evidence="5 6" key="1">
    <citation type="journal article" date="2002" name="J. Bacteriol.">
        <title>Genome sequence of Yersinia pestis KIM.</title>
        <authorList>
            <person name="Deng W."/>
            <person name="Burland V."/>
            <person name="Plunkett G.III."/>
            <person name="Boutin A."/>
            <person name="Mayhew G.F."/>
            <person name="Liss P."/>
            <person name="Perna N.T."/>
            <person name="Rose D.J."/>
            <person name="Mau B."/>
            <person name="Zhou S."/>
            <person name="Schwartz D.C."/>
            <person name="Fetherston J.D."/>
            <person name="Lindler L.E."/>
            <person name="Brubaker R.R."/>
            <person name="Plana G.V."/>
            <person name="Straley S.C."/>
            <person name="McDonough K.A."/>
            <person name="Nilles M.L."/>
            <person name="Matson J.S."/>
            <person name="Blattner F.R."/>
            <person name="Perry R.D."/>
        </authorList>
    </citation>
    <scope>NUCLEOTIDE SEQUENCE [LARGE SCALE GENOMIC DNA]</scope>
    <source>
        <strain evidence="6">KIM10+ / Biovar Mediaevalis</strain>
    </source>
</reference>
<dbReference type="InterPro" id="IPR040442">
    <property type="entry name" value="Pyrv_kinase-like_dom_sf"/>
</dbReference>
<evidence type="ECO:0000256" key="1">
    <source>
        <dbReference type="ARBA" id="ARBA00005568"/>
    </source>
</evidence>
<dbReference type="AlphaFoldDB" id="Q8D095"/>
<dbReference type="GO" id="GO:0005737">
    <property type="term" value="C:cytoplasm"/>
    <property type="evidence" value="ECO:0007669"/>
    <property type="project" value="UniProtKB-ARBA"/>
</dbReference>
<evidence type="ECO:0000259" key="4">
    <source>
        <dbReference type="Pfam" id="PF03328"/>
    </source>
</evidence>
<dbReference type="HOGENOM" id="CLU_059964_1_0_6"/>
<protein>
    <recommendedName>
        <fullName evidence="4">HpcH/HpaI aldolase/citrate lyase domain-containing protein</fullName>
    </recommendedName>
</protein>
<accession>Q8D095</accession>
<name>Q8D095_YERPE</name>
<keyword evidence="2" id="KW-0479">Metal-binding</keyword>
<dbReference type="FunFam" id="3.20.20.60:FF:000004">
    <property type="entry name" value="5-keto-4-deoxy-D-glucarate aldolase"/>
    <property type="match status" value="1"/>
</dbReference>
<sequence>MFRGLVMFPLTNKFKQALKAKKPQIGLWLGLCSNYSAEILAGAGFDWLLIDDEHAPNDVQRILGQLQTIASYPSQPVVRPAWNDPVMIKKLLDIGAQTLLLPMIQNAAQARAAISATRYPPQGIRGVGSALARASRWNRIADYVQQADEQICVLLQIETREALRNLPEILAVDGVDGVFIGPADLASDMGFAGNPHHPEVRQAIDSAVMKIKTADKAAGILMTTPELAEYYLKLGALFVAVGVDTTLLARTAEALAARFGVGNHHPPLAPSGGY</sequence>
<evidence type="ECO:0000256" key="3">
    <source>
        <dbReference type="ARBA" id="ARBA00023239"/>
    </source>
</evidence>
<feature type="domain" description="HpcH/HpaI aldolase/citrate lyase" evidence="4">
    <location>
        <begin position="24"/>
        <end position="249"/>
    </location>
</feature>
<dbReference type="InterPro" id="IPR015813">
    <property type="entry name" value="Pyrv/PenolPyrv_kinase-like_dom"/>
</dbReference>
<dbReference type="InterPro" id="IPR005000">
    <property type="entry name" value="Aldolase/citrate-lyase_domain"/>
</dbReference>
<dbReference type="PANTHER" id="PTHR30502:SF0">
    <property type="entry name" value="PHOSPHOENOLPYRUVATE CARBOXYLASE FAMILY PROTEIN"/>
    <property type="match status" value="1"/>
</dbReference>
<dbReference type="PANTHER" id="PTHR30502">
    <property type="entry name" value="2-KETO-3-DEOXY-L-RHAMNONATE ALDOLASE"/>
    <property type="match status" value="1"/>
</dbReference>
<evidence type="ECO:0000313" key="6">
    <source>
        <dbReference type="Proteomes" id="UP000002490"/>
    </source>
</evidence>
<organism evidence="5 6">
    <name type="scientific">Yersinia pestis</name>
    <dbReference type="NCBI Taxonomy" id="632"/>
    <lineage>
        <taxon>Bacteria</taxon>
        <taxon>Pseudomonadati</taxon>
        <taxon>Pseudomonadota</taxon>
        <taxon>Gammaproteobacteria</taxon>
        <taxon>Enterobacterales</taxon>
        <taxon>Yersiniaceae</taxon>
        <taxon>Yersinia</taxon>
    </lineage>
</organism>
<dbReference type="InterPro" id="IPR012689">
    <property type="entry name" value="HpaI"/>
</dbReference>